<keyword evidence="2" id="KW-1185">Reference proteome</keyword>
<dbReference type="Proteomes" id="UP001148662">
    <property type="component" value="Unassembled WGS sequence"/>
</dbReference>
<name>A0ACC1RWU9_9APHY</name>
<gene>
    <name evidence="1" type="ORF">NM688_g8132</name>
</gene>
<proteinExistence type="predicted"/>
<comment type="caution">
    <text evidence="1">The sequence shown here is derived from an EMBL/GenBank/DDBJ whole genome shotgun (WGS) entry which is preliminary data.</text>
</comment>
<accession>A0ACC1RWU9</accession>
<reference evidence="1" key="1">
    <citation type="submission" date="2022-07" db="EMBL/GenBank/DDBJ databases">
        <title>Genome Sequence of Phlebia brevispora.</title>
        <authorList>
            <person name="Buettner E."/>
        </authorList>
    </citation>
    <scope>NUCLEOTIDE SEQUENCE</scope>
    <source>
        <strain evidence="1">MPL23</strain>
    </source>
</reference>
<dbReference type="EMBL" id="JANHOG010002091">
    <property type="protein sequence ID" value="KAJ3527390.1"/>
    <property type="molecule type" value="Genomic_DNA"/>
</dbReference>
<organism evidence="1 2">
    <name type="scientific">Phlebia brevispora</name>
    <dbReference type="NCBI Taxonomy" id="194682"/>
    <lineage>
        <taxon>Eukaryota</taxon>
        <taxon>Fungi</taxon>
        <taxon>Dikarya</taxon>
        <taxon>Basidiomycota</taxon>
        <taxon>Agaricomycotina</taxon>
        <taxon>Agaricomycetes</taxon>
        <taxon>Polyporales</taxon>
        <taxon>Meruliaceae</taxon>
        <taxon>Phlebia</taxon>
    </lineage>
</organism>
<evidence type="ECO:0000313" key="1">
    <source>
        <dbReference type="EMBL" id="KAJ3527390.1"/>
    </source>
</evidence>
<protein>
    <submittedName>
        <fullName evidence="1">Uncharacterized protein</fullName>
    </submittedName>
</protein>
<sequence length="295" mass="33242">MPTRARRFANCYTPAERADLVAVYKNLKRDPPTYRVYSELVELEQERTEAGAADYLPLFTDPPGLLVSTSLDPSTSCSSFVDRAPKKFASLLQASEDMGLGYKCRAKRGAHQRRNNEHKDIASTAHPSPAVADEHALQLATRASSTSFVPSTSTRAARRRARAQPARQEGMASIVGMVEVKPAKRLPKAKPLPSSTRRDRPHSFRETELRYNRIAGRISEYAQKFKGWSGRKKHRKLERLMWNRDSLSEESKVSSNNSAHSRRRRLRNPYSALAMLIIVAILVFLIPALAISRRD</sequence>
<evidence type="ECO:0000313" key="2">
    <source>
        <dbReference type="Proteomes" id="UP001148662"/>
    </source>
</evidence>